<evidence type="ECO:0000256" key="2">
    <source>
        <dbReference type="ARBA" id="ARBA00004613"/>
    </source>
</evidence>
<name>A0A365MWL4_GIBIN</name>
<dbReference type="GO" id="GO:0006032">
    <property type="term" value="P:chitin catabolic process"/>
    <property type="evidence" value="ECO:0007669"/>
    <property type="project" value="UniProtKB-KW"/>
</dbReference>
<evidence type="ECO:0000256" key="12">
    <source>
        <dbReference type="RuleBase" id="RU000489"/>
    </source>
</evidence>
<comment type="subcellular location">
    <subcellularLocation>
        <location evidence="2">Secreted</location>
    </subcellularLocation>
</comment>
<dbReference type="FunFam" id="3.20.20.80:FF:000075">
    <property type="entry name" value="Sporulation-specific chitinase"/>
    <property type="match status" value="1"/>
</dbReference>
<evidence type="ECO:0000256" key="10">
    <source>
        <dbReference type="ARBA" id="ARBA00023295"/>
    </source>
</evidence>
<keyword evidence="5" id="KW-0964">Secreted</keyword>
<evidence type="ECO:0000313" key="15">
    <source>
        <dbReference type="EMBL" id="RBA12931.1"/>
    </source>
</evidence>
<gene>
    <name evidence="15" type="ORF">FPRO05_13985</name>
</gene>
<dbReference type="InterPro" id="IPR011583">
    <property type="entry name" value="Chitinase_II/V-like_cat"/>
</dbReference>
<keyword evidence="9" id="KW-0119">Carbohydrate metabolism</keyword>
<dbReference type="EC" id="3.2.1.14" evidence="4"/>
<keyword evidence="7 12" id="KW-0378">Hydrolase</keyword>
<evidence type="ECO:0000256" key="8">
    <source>
        <dbReference type="ARBA" id="ARBA00023024"/>
    </source>
</evidence>
<evidence type="ECO:0000256" key="3">
    <source>
        <dbReference type="ARBA" id="ARBA00008682"/>
    </source>
</evidence>
<dbReference type="InterPro" id="IPR050314">
    <property type="entry name" value="Glycosyl_Hydrlase_18"/>
</dbReference>
<keyword evidence="8" id="KW-0146">Chitin degradation</keyword>
<dbReference type="SMART" id="SM00636">
    <property type="entry name" value="Glyco_18"/>
    <property type="match status" value="1"/>
</dbReference>
<comment type="similarity">
    <text evidence="3">Belongs to the glycosyl hydrolase 18 family. Chitinase class V subfamily.</text>
</comment>
<dbReference type="Gene3D" id="3.10.50.10">
    <property type="match status" value="1"/>
</dbReference>
<evidence type="ECO:0000313" key="16">
    <source>
        <dbReference type="Proteomes" id="UP000251714"/>
    </source>
</evidence>
<keyword evidence="10 12" id="KW-0326">Glycosidase</keyword>
<dbReference type="Proteomes" id="UP000251714">
    <property type="component" value="Unassembled WGS sequence"/>
</dbReference>
<evidence type="ECO:0000256" key="9">
    <source>
        <dbReference type="ARBA" id="ARBA00023277"/>
    </source>
</evidence>
<keyword evidence="6 13" id="KW-0732">Signal</keyword>
<dbReference type="Pfam" id="PF00704">
    <property type="entry name" value="Glyco_hydro_18"/>
    <property type="match status" value="1"/>
</dbReference>
<sequence>MTAVLIAWLVFSLLTGIHARSLTAHKDSLLETRDEKVSEYVNAVYFTNWGIYERDYQPKDLPASQITHLLYAFMGVSADGTVYSVDSYADVQKPLDDDSRTGSGSTAYGCVEQIYGLKKKHRQMKVLLSIGGWTLSTNFPAAASTAATRKRFASSAVDIMKDWGFDGIDVDWEYPTGNAQASDMLLLLKAVREELDAYADKSASGHHFELSIAAPAGPEHYSVLRLADIGKVVDHINLMGYDYAGVLSNATGHAANLYANDGIPGSTPFSTDTAIRAYLAAGVPASKIVLGMPLYGKSFQNTDGLGGAFNGVGQGRWGEGVWDYKDLPRSASAKMYYDTKAQGFYSYDSSTRELISFDTPEVVMQKVAYIKKSGLGGSMFWEASGDRSGACSLIGTSKDALQLIDKSQNWLDYPASRYRNIVSGLTD</sequence>
<dbReference type="InterPro" id="IPR029070">
    <property type="entry name" value="Chitinase_insertion_sf"/>
</dbReference>
<evidence type="ECO:0000256" key="5">
    <source>
        <dbReference type="ARBA" id="ARBA00022525"/>
    </source>
</evidence>
<accession>A0A365MWL4</accession>
<proteinExistence type="inferred from homology"/>
<dbReference type="PANTHER" id="PTHR11177:SF317">
    <property type="entry name" value="CHITINASE 12-RELATED"/>
    <property type="match status" value="1"/>
</dbReference>
<evidence type="ECO:0000256" key="7">
    <source>
        <dbReference type="ARBA" id="ARBA00022801"/>
    </source>
</evidence>
<evidence type="ECO:0000259" key="14">
    <source>
        <dbReference type="PROSITE" id="PS51910"/>
    </source>
</evidence>
<dbReference type="GO" id="GO:0000272">
    <property type="term" value="P:polysaccharide catabolic process"/>
    <property type="evidence" value="ECO:0007669"/>
    <property type="project" value="UniProtKB-KW"/>
</dbReference>
<dbReference type="InterPro" id="IPR001579">
    <property type="entry name" value="Glyco_hydro_18_chit_AS"/>
</dbReference>
<dbReference type="InterPro" id="IPR017853">
    <property type="entry name" value="GH"/>
</dbReference>
<dbReference type="AlphaFoldDB" id="A0A365MWL4"/>
<reference evidence="15 16" key="1">
    <citation type="submission" date="2017-12" db="EMBL/GenBank/DDBJ databases">
        <title>Genome sequence of the mycotoxigenic crop pathogen Fusarium proliferatum, strain ITEM 2341 from Date Palm.</title>
        <authorList>
            <person name="Almiman B.F."/>
            <person name="Shittu T.A."/>
            <person name="Muthumeenakshi S."/>
            <person name="Baroncelli R."/>
            <person name="Sreenivasaprasada S."/>
        </authorList>
    </citation>
    <scope>NUCLEOTIDE SEQUENCE [LARGE SCALE GENOMIC DNA]</scope>
    <source>
        <strain evidence="15 16">ITEM 2341</strain>
    </source>
</reference>
<evidence type="ECO:0000256" key="11">
    <source>
        <dbReference type="ARBA" id="ARBA00023326"/>
    </source>
</evidence>
<comment type="catalytic activity">
    <reaction evidence="1">
        <text>Random endo-hydrolysis of N-acetyl-beta-D-glucosaminide (1-&gt;4)-beta-linkages in chitin and chitodextrins.</text>
        <dbReference type="EC" id="3.2.1.14"/>
    </reaction>
</comment>
<evidence type="ECO:0000256" key="1">
    <source>
        <dbReference type="ARBA" id="ARBA00000822"/>
    </source>
</evidence>
<comment type="caution">
    <text evidence="15">The sequence shown here is derived from an EMBL/GenBank/DDBJ whole genome shotgun (WGS) entry which is preliminary data.</text>
</comment>
<protein>
    <recommendedName>
        <fullName evidence="4">chitinase</fullName>
        <ecNumber evidence="4">3.2.1.14</ecNumber>
    </recommendedName>
</protein>
<dbReference type="GO" id="GO:0008061">
    <property type="term" value="F:chitin binding"/>
    <property type="evidence" value="ECO:0007669"/>
    <property type="project" value="InterPro"/>
</dbReference>
<dbReference type="CDD" id="cd06548">
    <property type="entry name" value="GH18_chitinase"/>
    <property type="match status" value="1"/>
</dbReference>
<keyword evidence="11" id="KW-0624">Polysaccharide degradation</keyword>
<organism evidence="15 16">
    <name type="scientific">Gibberella intermedia</name>
    <name type="common">Bulb rot disease fungus</name>
    <name type="synonym">Fusarium proliferatum</name>
    <dbReference type="NCBI Taxonomy" id="948311"/>
    <lineage>
        <taxon>Eukaryota</taxon>
        <taxon>Fungi</taxon>
        <taxon>Dikarya</taxon>
        <taxon>Ascomycota</taxon>
        <taxon>Pezizomycotina</taxon>
        <taxon>Sordariomycetes</taxon>
        <taxon>Hypocreomycetidae</taxon>
        <taxon>Hypocreales</taxon>
        <taxon>Nectriaceae</taxon>
        <taxon>Fusarium</taxon>
        <taxon>Fusarium fujikuroi species complex</taxon>
    </lineage>
</organism>
<evidence type="ECO:0000256" key="4">
    <source>
        <dbReference type="ARBA" id="ARBA00012729"/>
    </source>
</evidence>
<dbReference type="SUPFAM" id="SSF51445">
    <property type="entry name" value="(Trans)glycosidases"/>
    <property type="match status" value="1"/>
</dbReference>
<dbReference type="PROSITE" id="PS51910">
    <property type="entry name" value="GH18_2"/>
    <property type="match status" value="1"/>
</dbReference>
<feature type="signal peptide" evidence="13">
    <location>
        <begin position="1"/>
        <end position="19"/>
    </location>
</feature>
<dbReference type="InterPro" id="IPR001223">
    <property type="entry name" value="Glyco_hydro18_cat"/>
</dbReference>
<dbReference type="GO" id="GO:0005576">
    <property type="term" value="C:extracellular region"/>
    <property type="evidence" value="ECO:0007669"/>
    <property type="project" value="UniProtKB-SubCell"/>
</dbReference>
<dbReference type="SUPFAM" id="SSF54556">
    <property type="entry name" value="Chitinase insertion domain"/>
    <property type="match status" value="1"/>
</dbReference>
<evidence type="ECO:0000256" key="13">
    <source>
        <dbReference type="SAM" id="SignalP"/>
    </source>
</evidence>
<dbReference type="PROSITE" id="PS01095">
    <property type="entry name" value="GH18_1"/>
    <property type="match status" value="1"/>
</dbReference>
<dbReference type="EMBL" id="PKMI01000034">
    <property type="protein sequence ID" value="RBA12931.1"/>
    <property type="molecule type" value="Genomic_DNA"/>
</dbReference>
<dbReference type="PANTHER" id="PTHR11177">
    <property type="entry name" value="CHITINASE"/>
    <property type="match status" value="1"/>
</dbReference>
<dbReference type="Gene3D" id="3.20.20.80">
    <property type="entry name" value="Glycosidases"/>
    <property type="match status" value="1"/>
</dbReference>
<feature type="domain" description="GH18" evidence="14">
    <location>
        <begin position="40"/>
        <end position="404"/>
    </location>
</feature>
<dbReference type="GO" id="GO:0008843">
    <property type="term" value="F:endochitinase activity"/>
    <property type="evidence" value="ECO:0007669"/>
    <property type="project" value="UniProtKB-EC"/>
</dbReference>
<evidence type="ECO:0000256" key="6">
    <source>
        <dbReference type="ARBA" id="ARBA00022729"/>
    </source>
</evidence>
<feature type="chain" id="PRO_5016924679" description="chitinase" evidence="13">
    <location>
        <begin position="20"/>
        <end position="427"/>
    </location>
</feature>